<keyword evidence="1" id="KW-0732">Signal</keyword>
<reference evidence="2 3" key="1">
    <citation type="submission" date="2019-09" db="EMBL/GenBank/DDBJ databases">
        <authorList>
            <person name="Cao W.R."/>
        </authorList>
    </citation>
    <scope>NUCLEOTIDE SEQUENCE [LARGE SCALE GENOMIC DNA]</scope>
    <source>
        <strain evidence="2 3">B1N29</strain>
    </source>
</reference>
<evidence type="ECO:0000313" key="2">
    <source>
        <dbReference type="EMBL" id="KAB1069780.1"/>
    </source>
</evidence>
<dbReference type="Proteomes" id="UP000441333">
    <property type="component" value="Unassembled WGS sequence"/>
</dbReference>
<keyword evidence="3" id="KW-1185">Reference proteome</keyword>
<accession>A0A6N6MIH5</accession>
<evidence type="ECO:0000256" key="1">
    <source>
        <dbReference type="SAM" id="SignalP"/>
    </source>
</evidence>
<evidence type="ECO:0008006" key="4">
    <source>
        <dbReference type="Google" id="ProtNLM"/>
    </source>
</evidence>
<dbReference type="PROSITE" id="PS51257">
    <property type="entry name" value="PROKAR_LIPOPROTEIN"/>
    <property type="match status" value="1"/>
</dbReference>
<protein>
    <recommendedName>
        <fullName evidence="4">Lipoprotein</fullName>
    </recommendedName>
</protein>
<dbReference type="RefSeq" id="WP_150936652.1">
    <property type="nucleotide sequence ID" value="NZ_WAAT01000022.1"/>
</dbReference>
<feature type="signal peptide" evidence="1">
    <location>
        <begin position="1"/>
        <end position="20"/>
    </location>
</feature>
<name>A0A6N6MIH5_9FLAO</name>
<evidence type="ECO:0000313" key="3">
    <source>
        <dbReference type="Proteomes" id="UP000441333"/>
    </source>
</evidence>
<dbReference type="AlphaFoldDB" id="A0A6N6MIH5"/>
<gene>
    <name evidence="2" type="ORF">F6U93_02925</name>
</gene>
<comment type="caution">
    <text evidence="2">The sequence shown here is derived from an EMBL/GenBank/DDBJ whole genome shotgun (WGS) entry which is preliminary data.</text>
</comment>
<sequence length="174" mass="20035">MMRTQIFLALGILLWFSACKSDQDDNTLAEPVVDNSQVVSEEDIENLNLTEFTLDGEVRTIIKDWTEYFKLQDIVTKVEDGNFSYFKDNEKDLKETFKALKNHTPETVKTPSISARILALETKFYKFESLYNLGSTSEEELTLSTKELLVAFSNFNLQLNKKIEFDGINVQKPQ</sequence>
<proteinExistence type="predicted"/>
<dbReference type="EMBL" id="WAAT01000022">
    <property type="protein sequence ID" value="KAB1069780.1"/>
    <property type="molecule type" value="Genomic_DNA"/>
</dbReference>
<feature type="chain" id="PRO_5027109053" description="Lipoprotein" evidence="1">
    <location>
        <begin position="21"/>
        <end position="174"/>
    </location>
</feature>
<organism evidence="2 3">
    <name type="scientific">Pseudotamlana haliotis</name>
    <dbReference type="NCBI Taxonomy" id="2614804"/>
    <lineage>
        <taxon>Bacteria</taxon>
        <taxon>Pseudomonadati</taxon>
        <taxon>Bacteroidota</taxon>
        <taxon>Flavobacteriia</taxon>
        <taxon>Flavobacteriales</taxon>
        <taxon>Flavobacteriaceae</taxon>
        <taxon>Pseudotamlana</taxon>
    </lineage>
</organism>